<reference evidence="3" key="1">
    <citation type="journal article" date="2023" name="Mol. Phylogenet. Evol.">
        <title>Genome-scale phylogeny and comparative genomics of the fungal order Sordariales.</title>
        <authorList>
            <person name="Hensen N."/>
            <person name="Bonometti L."/>
            <person name="Westerberg I."/>
            <person name="Brannstrom I.O."/>
            <person name="Guillou S."/>
            <person name="Cros-Aarteil S."/>
            <person name="Calhoun S."/>
            <person name="Haridas S."/>
            <person name="Kuo A."/>
            <person name="Mondo S."/>
            <person name="Pangilinan J."/>
            <person name="Riley R."/>
            <person name="LaButti K."/>
            <person name="Andreopoulos B."/>
            <person name="Lipzen A."/>
            <person name="Chen C."/>
            <person name="Yan M."/>
            <person name="Daum C."/>
            <person name="Ng V."/>
            <person name="Clum A."/>
            <person name="Steindorff A."/>
            <person name="Ohm R.A."/>
            <person name="Martin F."/>
            <person name="Silar P."/>
            <person name="Natvig D.O."/>
            <person name="Lalanne C."/>
            <person name="Gautier V."/>
            <person name="Ament-Velasquez S.L."/>
            <person name="Kruys A."/>
            <person name="Hutchinson M.I."/>
            <person name="Powell A.J."/>
            <person name="Barry K."/>
            <person name="Miller A.N."/>
            <person name="Grigoriev I.V."/>
            <person name="Debuchy R."/>
            <person name="Gladieux P."/>
            <person name="Hiltunen Thoren M."/>
            <person name="Johannesson H."/>
        </authorList>
    </citation>
    <scope>NUCLEOTIDE SEQUENCE</scope>
    <source>
        <strain evidence="3">CBS 232.78</strain>
    </source>
</reference>
<evidence type="ECO:0000256" key="2">
    <source>
        <dbReference type="ARBA" id="ARBA00023002"/>
    </source>
</evidence>
<dbReference type="InterPro" id="IPR036291">
    <property type="entry name" value="NAD(P)-bd_dom_sf"/>
</dbReference>
<proteinExistence type="inferred from homology"/>
<dbReference type="GO" id="GO:0016491">
    <property type="term" value="F:oxidoreductase activity"/>
    <property type="evidence" value="ECO:0007669"/>
    <property type="project" value="UniProtKB-KW"/>
</dbReference>
<dbReference type="Proteomes" id="UP001285441">
    <property type="component" value="Unassembled WGS sequence"/>
</dbReference>
<dbReference type="InterPro" id="IPR002347">
    <property type="entry name" value="SDR_fam"/>
</dbReference>
<accession>A0AAE0NSD0</accession>
<protein>
    <submittedName>
        <fullName evidence="3">Alcohol dehydrogenase-like protein Bli-4</fullName>
    </submittedName>
</protein>
<comment type="similarity">
    <text evidence="1">Belongs to the short-chain dehydrogenases/reductases (SDR) family.</text>
</comment>
<evidence type="ECO:0000313" key="3">
    <source>
        <dbReference type="EMBL" id="KAK3386823.1"/>
    </source>
</evidence>
<sequence>MAAARIALKGGSCPSSIVPWGITRLTSSLRLAPPSSILPRVRPSQRTLSTSSTSRAVIPGREYVKNTLAENFGGPMSKLGTHQFSLNECPDLSGKVAVVTGGSRGIGYGVAHTLLKHNISKLYIISVSKKVMDTAKETIAKELGQDKADRTVWMQCDLSDWKRVQEVAEAIAKDTDRLDILVNNSGRGIMTASLTDYGVDRHMAVNAIGHIILTSHLLPLMKKTAEQGNIVRISNQASNAHVGAPKDTQFASLEEINEDAGPNGQYGRSKLANILYTRYFDRNVTKNGHPNIFMNATHPGFVSTKQSKEDIHEPYPIAGYAMSFGMDPIKKDKFQGAVPTVYAVTMAEDSGQFICAPATPEAGSEMSQNDKLGDNLMDLTKKLASERCGVSVAV</sequence>
<keyword evidence="4" id="KW-1185">Reference proteome</keyword>
<dbReference type="PANTHER" id="PTHR24320:SF33">
    <property type="entry name" value="OXIDOREDUCTASE BLI-4, MITOCHONDRIAL-RELATED"/>
    <property type="match status" value="1"/>
</dbReference>
<dbReference type="PANTHER" id="PTHR24320">
    <property type="entry name" value="RETINOL DEHYDROGENASE"/>
    <property type="match status" value="1"/>
</dbReference>
<dbReference type="Pfam" id="PF00106">
    <property type="entry name" value="adh_short"/>
    <property type="match status" value="1"/>
</dbReference>
<evidence type="ECO:0000256" key="1">
    <source>
        <dbReference type="ARBA" id="ARBA00006484"/>
    </source>
</evidence>
<dbReference type="SUPFAM" id="SSF51735">
    <property type="entry name" value="NAD(P)-binding Rossmann-fold domains"/>
    <property type="match status" value="1"/>
</dbReference>
<dbReference type="EMBL" id="JAULSW010000003">
    <property type="protein sequence ID" value="KAK3386823.1"/>
    <property type="molecule type" value="Genomic_DNA"/>
</dbReference>
<name>A0AAE0NSD0_9PEZI</name>
<dbReference type="Gene3D" id="3.40.50.720">
    <property type="entry name" value="NAD(P)-binding Rossmann-like Domain"/>
    <property type="match status" value="1"/>
</dbReference>
<gene>
    <name evidence="3" type="ORF">B0H63DRAFT_468434</name>
</gene>
<dbReference type="PRINTS" id="PR00081">
    <property type="entry name" value="GDHRDH"/>
</dbReference>
<organism evidence="3 4">
    <name type="scientific">Podospora didyma</name>
    <dbReference type="NCBI Taxonomy" id="330526"/>
    <lineage>
        <taxon>Eukaryota</taxon>
        <taxon>Fungi</taxon>
        <taxon>Dikarya</taxon>
        <taxon>Ascomycota</taxon>
        <taxon>Pezizomycotina</taxon>
        <taxon>Sordariomycetes</taxon>
        <taxon>Sordariomycetidae</taxon>
        <taxon>Sordariales</taxon>
        <taxon>Podosporaceae</taxon>
        <taxon>Podospora</taxon>
    </lineage>
</organism>
<dbReference type="AlphaFoldDB" id="A0AAE0NSD0"/>
<comment type="caution">
    <text evidence="3">The sequence shown here is derived from an EMBL/GenBank/DDBJ whole genome shotgun (WGS) entry which is preliminary data.</text>
</comment>
<keyword evidence="2" id="KW-0560">Oxidoreductase</keyword>
<evidence type="ECO:0000313" key="4">
    <source>
        <dbReference type="Proteomes" id="UP001285441"/>
    </source>
</evidence>
<reference evidence="3" key="2">
    <citation type="submission" date="2023-06" db="EMBL/GenBank/DDBJ databases">
        <authorList>
            <consortium name="Lawrence Berkeley National Laboratory"/>
            <person name="Haridas S."/>
            <person name="Hensen N."/>
            <person name="Bonometti L."/>
            <person name="Westerberg I."/>
            <person name="Brannstrom I.O."/>
            <person name="Guillou S."/>
            <person name="Cros-Aarteil S."/>
            <person name="Calhoun S."/>
            <person name="Kuo A."/>
            <person name="Mondo S."/>
            <person name="Pangilinan J."/>
            <person name="Riley R."/>
            <person name="LaButti K."/>
            <person name="Andreopoulos B."/>
            <person name="Lipzen A."/>
            <person name="Chen C."/>
            <person name="Yanf M."/>
            <person name="Daum C."/>
            <person name="Ng V."/>
            <person name="Clum A."/>
            <person name="Steindorff A."/>
            <person name="Ohm R."/>
            <person name="Martin F."/>
            <person name="Silar P."/>
            <person name="Natvig D."/>
            <person name="Lalanne C."/>
            <person name="Gautier V."/>
            <person name="Ament-velasquez S.L."/>
            <person name="Kruys A."/>
            <person name="Hutchinson M.I."/>
            <person name="Powell A.J."/>
            <person name="Barry K."/>
            <person name="Miller A.N."/>
            <person name="Grigoriev I.V."/>
            <person name="Debuchy R."/>
            <person name="Gladieux P."/>
            <person name="Thoren M.H."/>
            <person name="Johannesson H."/>
        </authorList>
    </citation>
    <scope>NUCLEOTIDE SEQUENCE</scope>
    <source>
        <strain evidence="3">CBS 232.78</strain>
    </source>
</reference>